<evidence type="ECO:0000313" key="2">
    <source>
        <dbReference type="EMBL" id="KJL46152.1"/>
    </source>
</evidence>
<dbReference type="AlphaFoldDB" id="A0A0M2HNW2"/>
<comment type="caution">
    <text evidence="2">The sequence shown here is derived from an EMBL/GenBank/DDBJ whole genome shotgun (WGS) entry which is preliminary data.</text>
</comment>
<feature type="transmembrane region" description="Helical" evidence="1">
    <location>
        <begin position="52"/>
        <end position="74"/>
    </location>
</feature>
<keyword evidence="1" id="KW-1133">Transmembrane helix</keyword>
<gene>
    <name evidence="2" type="ORF">RS84_02775</name>
</gene>
<keyword evidence="1" id="KW-0812">Transmembrane</keyword>
<dbReference type="EMBL" id="JYJB01000010">
    <property type="protein sequence ID" value="KJL46152.1"/>
    <property type="molecule type" value="Genomic_DNA"/>
</dbReference>
<protein>
    <submittedName>
        <fullName evidence="2">Uncharacterized protein</fullName>
    </submittedName>
</protein>
<keyword evidence="3" id="KW-1185">Reference proteome</keyword>
<organism evidence="2 3">
    <name type="scientific">Microbacterium hydrocarbonoxydans</name>
    <dbReference type="NCBI Taxonomy" id="273678"/>
    <lineage>
        <taxon>Bacteria</taxon>
        <taxon>Bacillati</taxon>
        <taxon>Actinomycetota</taxon>
        <taxon>Actinomycetes</taxon>
        <taxon>Micrococcales</taxon>
        <taxon>Microbacteriaceae</taxon>
        <taxon>Microbacterium</taxon>
    </lineage>
</organism>
<evidence type="ECO:0000256" key="1">
    <source>
        <dbReference type="SAM" id="Phobius"/>
    </source>
</evidence>
<reference evidence="2 3" key="1">
    <citation type="submission" date="2015-02" db="EMBL/GenBank/DDBJ databases">
        <title>Draft genome sequences of ten Microbacterium spp. with emphasis on heavy metal contaminated environments.</title>
        <authorList>
            <person name="Corretto E."/>
        </authorList>
    </citation>
    <scope>NUCLEOTIDE SEQUENCE [LARGE SCALE GENOMIC DNA]</scope>
    <source>
        <strain evidence="2 3">SA35</strain>
    </source>
</reference>
<evidence type="ECO:0000313" key="3">
    <source>
        <dbReference type="Proteomes" id="UP000033900"/>
    </source>
</evidence>
<dbReference type="Proteomes" id="UP000033900">
    <property type="component" value="Unassembled WGS sequence"/>
</dbReference>
<dbReference type="STRING" id="273678.RS84_02775"/>
<dbReference type="RefSeq" id="WP_235281497.1">
    <property type="nucleotide sequence ID" value="NZ_JYJB01000010.1"/>
</dbReference>
<keyword evidence="1" id="KW-0472">Membrane</keyword>
<name>A0A0M2HNW2_9MICO</name>
<dbReference type="PATRIC" id="fig|273678.4.peg.2778"/>
<sequence>MPRITDEELDRLLIEASSARTPIDAKPDAEAMAMLERIMATDPHPHRRRNRIVGALAGLAAAVTATVIGINVMVPTGAAVAGSPQPLDFTGATSVAETISDAQTALAAEPGPAEPARFVRSATWSFNIDGDDATAVVVPQLVTLQWEADQSGRVLVVDGTPYDPADASANVSAEVTSSGRVSMDLKMSAGEFATPVSAPPGATKEEIRGALVAFGMPAEPTAFDVLFAASSLLEQWTLTNEQESQILSILDETDGATALGSSVDRLGRDVVGMRVASADGAASDVVLLSAETGRIVGFERTNVVEDDLLPAGAVIGYRLFDVPEEAVR</sequence>
<accession>A0A0M2HNW2</accession>
<proteinExistence type="predicted"/>